<dbReference type="PRINTS" id="PR00081">
    <property type="entry name" value="GDHRDH"/>
</dbReference>
<dbReference type="PROSITE" id="PS00061">
    <property type="entry name" value="ADH_SHORT"/>
    <property type="match status" value="1"/>
</dbReference>
<dbReference type="GO" id="GO:0006633">
    <property type="term" value="P:fatty acid biosynthetic process"/>
    <property type="evidence" value="ECO:0007669"/>
    <property type="project" value="TreeGrafter"/>
</dbReference>
<evidence type="ECO:0000256" key="2">
    <source>
        <dbReference type="ARBA" id="ARBA00022857"/>
    </source>
</evidence>
<accession>A0A6A5VA96</accession>
<evidence type="ECO:0000256" key="4">
    <source>
        <dbReference type="RuleBase" id="RU000363"/>
    </source>
</evidence>
<dbReference type="OrthoDB" id="1669814at2759"/>
<dbReference type="AlphaFoldDB" id="A0A6A5VA96"/>
<evidence type="ECO:0000313" key="5">
    <source>
        <dbReference type="EMBL" id="KAF1972922.1"/>
    </source>
</evidence>
<dbReference type="GO" id="GO:0048038">
    <property type="term" value="F:quinone binding"/>
    <property type="evidence" value="ECO:0007669"/>
    <property type="project" value="TreeGrafter"/>
</dbReference>
<dbReference type="PRINTS" id="PR00080">
    <property type="entry name" value="SDRFAMILY"/>
</dbReference>
<protein>
    <submittedName>
        <fullName evidence="5">NAD(P)-binding protein</fullName>
    </submittedName>
</protein>
<dbReference type="InterPro" id="IPR036291">
    <property type="entry name" value="NAD(P)-bd_dom_sf"/>
</dbReference>
<organism evidence="5 6">
    <name type="scientific">Bimuria novae-zelandiae CBS 107.79</name>
    <dbReference type="NCBI Taxonomy" id="1447943"/>
    <lineage>
        <taxon>Eukaryota</taxon>
        <taxon>Fungi</taxon>
        <taxon>Dikarya</taxon>
        <taxon>Ascomycota</taxon>
        <taxon>Pezizomycotina</taxon>
        <taxon>Dothideomycetes</taxon>
        <taxon>Pleosporomycetidae</taxon>
        <taxon>Pleosporales</taxon>
        <taxon>Massarineae</taxon>
        <taxon>Didymosphaeriaceae</taxon>
        <taxon>Bimuria</taxon>
    </lineage>
</organism>
<dbReference type="Pfam" id="PF00106">
    <property type="entry name" value="adh_short"/>
    <property type="match status" value="1"/>
</dbReference>
<keyword evidence="2" id="KW-0521">NADP</keyword>
<comment type="similarity">
    <text evidence="1 4">Belongs to the short-chain dehydrogenases/reductases (SDR) family.</text>
</comment>
<dbReference type="EMBL" id="ML976684">
    <property type="protein sequence ID" value="KAF1972922.1"/>
    <property type="molecule type" value="Genomic_DNA"/>
</dbReference>
<name>A0A6A5VA96_9PLEO</name>
<dbReference type="PANTHER" id="PTHR42760:SF133">
    <property type="entry name" value="3-OXOACYL-[ACYL-CARRIER-PROTEIN] REDUCTASE"/>
    <property type="match status" value="1"/>
</dbReference>
<dbReference type="InterPro" id="IPR020904">
    <property type="entry name" value="Sc_DH/Rdtase_CS"/>
</dbReference>
<keyword evidence="3" id="KW-0560">Oxidoreductase</keyword>
<dbReference type="Proteomes" id="UP000800036">
    <property type="component" value="Unassembled WGS sequence"/>
</dbReference>
<evidence type="ECO:0000256" key="3">
    <source>
        <dbReference type="ARBA" id="ARBA00023002"/>
    </source>
</evidence>
<dbReference type="InterPro" id="IPR002347">
    <property type="entry name" value="SDR_fam"/>
</dbReference>
<sequence>MPSHPHVLITGGSRGIGLAIAHHFARASYGCTLVSRTPATLKAAVSSLPGAQHTSITGDVTDPSFWTPSGIGASLPPSDRISVLVNCAGITQSSLFVKTEPERIQEIVDTNLTSMMIGTRYLLRKGYFGREGNRTIVNIASLLGTHGGHGAVAYAASKAGVLGFTRALAAETGRQGIRVNAVVPGYVETDMVKGLDHASLSQRIPLGRFARPEEIASAALFLAQNEYAHNCVINLDGGLSAV</sequence>
<gene>
    <name evidence="5" type="ORF">BU23DRAFT_466492</name>
</gene>
<keyword evidence="6" id="KW-1185">Reference proteome</keyword>
<evidence type="ECO:0000256" key="1">
    <source>
        <dbReference type="ARBA" id="ARBA00006484"/>
    </source>
</evidence>
<dbReference type="PANTHER" id="PTHR42760">
    <property type="entry name" value="SHORT-CHAIN DEHYDROGENASES/REDUCTASES FAMILY MEMBER"/>
    <property type="match status" value="1"/>
</dbReference>
<proteinExistence type="inferred from homology"/>
<dbReference type="GO" id="GO:0016616">
    <property type="term" value="F:oxidoreductase activity, acting on the CH-OH group of donors, NAD or NADP as acceptor"/>
    <property type="evidence" value="ECO:0007669"/>
    <property type="project" value="TreeGrafter"/>
</dbReference>
<dbReference type="SUPFAM" id="SSF51735">
    <property type="entry name" value="NAD(P)-binding Rossmann-fold domains"/>
    <property type="match status" value="1"/>
</dbReference>
<reference evidence="5" key="1">
    <citation type="journal article" date="2020" name="Stud. Mycol.">
        <title>101 Dothideomycetes genomes: a test case for predicting lifestyles and emergence of pathogens.</title>
        <authorList>
            <person name="Haridas S."/>
            <person name="Albert R."/>
            <person name="Binder M."/>
            <person name="Bloem J."/>
            <person name="Labutti K."/>
            <person name="Salamov A."/>
            <person name="Andreopoulos B."/>
            <person name="Baker S."/>
            <person name="Barry K."/>
            <person name="Bills G."/>
            <person name="Bluhm B."/>
            <person name="Cannon C."/>
            <person name="Castanera R."/>
            <person name="Culley D."/>
            <person name="Daum C."/>
            <person name="Ezra D."/>
            <person name="Gonzalez J."/>
            <person name="Henrissat B."/>
            <person name="Kuo A."/>
            <person name="Liang C."/>
            <person name="Lipzen A."/>
            <person name="Lutzoni F."/>
            <person name="Magnuson J."/>
            <person name="Mondo S."/>
            <person name="Nolan M."/>
            <person name="Ohm R."/>
            <person name="Pangilinan J."/>
            <person name="Park H.-J."/>
            <person name="Ramirez L."/>
            <person name="Alfaro M."/>
            <person name="Sun H."/>
            <person name="Tritt A."/>
            <person name="Yoshinaga Y."/>
            <person name="Zwiers L.-H."/>
            <person name="Turgeon B."/>
            <person name="Goodwin S."/>
            <person name="Spatafora J."/>
            <person name="Crous P."/>
            <person name="Grigoriev I."/>
        </authorList>
    </citation>
    <scope>NUCLEOTIDE SEQUENCE</scope>
    <source>
        <strain evidence="5">CBS 107.79</strain>
    </source>
</reference>
<evidence type="ECO:0000313" key="6">
    <source>
        <dbReference type="Proteomes" id="UP000800036"/>
    </source>
</evidence>
<dbReference type="Gene3D" id="3.40.50.720">
    <property type="entry name" value="NAD(P)-binding Rossmann-like Domain"/>
    <property type="match status" value="1"/>
</dbReference>